<dbReference type="GO" id="GO:0008270">
    <property type="term" value="F:zinc ion binding"/>
    <property type="evidence" value="ECO:0007669"/>
    <property type="project" value="UniProtKB-KW"/>
</dbReference>
<evidence type="ECO:0000256" key="6">
    <source>
        <dbReference type="ARBA" id="ARBA00022771"/>
    </source>
</evidence>
<dbReference type="Pfam" id="PF13639">
    <property type="entry name" value="zf-RING_2"/>
    <property type="match status" value="1"/>
</dbReference>
<comment type="caution">
    <text evidence="15">The sequence shown here is derived from an EMBL/GenBank/DDBJ whole genome shotgun (WGS) entry which is preliminary data.</text>
</comment>
<reference evidence="15" key="1">
    <citation type="submission" date="2023-05" db="EMBL/GenBank/DDBJ databases">
        <title>Nepenthes gracilis genome sequencing.</title>
        <authorList>
            <person name="Fukushima K."/>
        </authorList>
    </citation>
    <scope>NUCLEOTIDE SEQUENCE</scope>
    <source>
        <strain evidence="15">SING2019-196</strain>
    </source>
</reference>
<evidence type="ECO:0000256" key="7">
    <source>
        <dbReference type="ARBA" id="ARBA00022786"/>
    </source>
</evidence>
<dbReference type="InterPro" id="IPR013083">
    <property type="entry name" value="Znf_RING/FYVE/PHD"/>
</dbReference>
<accession>A0AAD3RYZ2</accession>
<evidence type="ECO:0000256" key="4">
    <source>
        <dbReference type="ARBA" id="ARBA00022692"/>
    </source>
</evidence>
<name>A0AAD3RYZ2_NEPGR</name>
<evidence type="ECO:0000256" key="11">
    <source>
        <dbReference type="ARBA" id="ARBA00024209"/>
    </source>
</evidence>
<keyword evidence="3" id="KW-0808">Transferase</keyword>
<keyword evidence="8" id="KW-0862">Zinc</keyword>
<keyword evidence="16" id="KW-1185">Reference proteome</keyword>
<gene>
    <name evidence="15" type="ORF">Nepgr_003132</name>
</gene>
<dbReference type="PANTHER" id="PTHR45768:SF13">
    <property type="entry name" value="TRANSCRIPTION FACTOR C2H2 FAMILY-RELATED"/>
    <property type="match status" value="1"/>
</dbReference>
<protein>
    <recommendedName>
        <fullName evidence="14">RING-type domain-containing protein</fullName>
    </recommendedName>
</protein>
<evidence type="ECO:0000256" key="1">
    <source>
        <dbReference type="ARBA" id="ARBA00004167"/>
    </source>
</evidence>
<dbReference type="SUPFAM" id="SSF57850">
    <property type="entry name" value="RING/U-box"/>
    <property type="match status" value="1"/>
</dbReference>
<keyword evidence="5" id="KW-0479">Metal-binding</keyword>
<dbReference type="InterPro" id="IPR001841">
    <property type="entry name" value="Znf_RING"/>
</dbReference>
<evidence type="ECO:0000256" key="8">
    <source>
        <dbReference type="ARBA" id="ARBA00022833"/>
    </source>
</evidence>
<evidence type="ECO:0000256" key="13">
    <source>
        <dbReference type="SAM" id="Phobius"/>
    </source>
</evidence>
<evidence type="ECO:0000259" key="14">
    <source>
        <dbReference type="PROSITE" id="PS50089"/>
    </source>
</evidence>
<proteinExistence type="inferred from homology"/>
<evidence type="ECO:0000256" key="12">
    <source>
        <dbReference type="PROSITE-ProRule" id="PRU00175"/>
    </source>
</evidence>
<keyword evidence="9 13" id="KW-1133">Transmembrane helix</keyword>
<feature type="domain" description="RING-type" evidence="14">
    <location>
        <begin position="78"/>
        <end position="120"/>
    </location>
</feature>
<dbReference type="Proteomes" id="UP001279734">
    <property type="component" value="Unassembled WGS sequence"/>
</dbReference>
<dbReference type="EMBL" id="BSYO01000002">
    <property type="protein sequence ID" value="GMH01293.1"/>
    <property type="molecule type" value="Genomic_DNA"/>
</dbReference>
<dbReference type="GO" id="GO:0016740">
    <property type="term" value="F:transferase activity"/>
    <property type="evidence" value="ECO:0007669"/>
    <property type="project" value="UniProtKB-KW"/>
</dbReference>
<evidence type="ECO:0000256" key="9">
    <source>
        <dbReference type="ARBA" id="ARBA00022989"/>
    </source>
</evidence>
<dbReference type="PANTHER" id="PTHR45768">
    <property type="entry name" value="E3 UBIQUITIN-PROTEIN LIGASE RNF13-LIKE"/>
    <property type="match status" value="1"/>
</dbReference>
<evidence type="ECO:0000256" key="3">
    <source>
        <dbReference type="ARBA" id="ARBA00022679"/>
    </source>
</evidence>
<comment type="subcellular location">
    <subcellularLocation>
        <location evidence="1">Membrane</location>
        <topology evidence="1">Single-pass membrane protein</topology>
    </subcellularLocation>
</comment>
<evidence type="ECO:0000313" key="15">
    <source>
        <dbReference type="EMBL" id="GMH01293.1"/>
    </source>
</evidence>
<keyword evidence="10 13" id="KW-0472">Membrane</keyword>
<keyword evidence="4 13" id="KW-0812">Transmembrane</keyword>
<sequence length="148" mass="15905">MMEVIVSVILLFVGIAVLVIVHLCIIGRAFRRGFGHGGEHVVRRSSPKGKGMSAEELKTLPCLNFEAGERGSSCSVDCAVCLDSFKSGDKCRLLPNCMHCFHAHCIDLWLMKTPLCPICRTCAQLPKIQLVSGEGSGISSSSAVDELA</sequence>
<comment type="pathway">
    <text evidence="2">Protein modification; protein ubiquitination.</text>
</comment>
<dbReference type="GO" id="GO:0016020">
    <property type="term" value="C:membrane"/>
    <property type="evidence" value="ECO:0007669"/>
    <property type="project" value="UniProtKB-SubCell"/>
</dbReference>
<keyword evidence="6 12" id="KW-0863">Zinc-finger</keyword>
<dbReference type="AlphaFoldDB" id="A0AAD3RYZ2"/>
<keyword evidence="7" id="KW-0833">Ubl conjugation pathway</keyword>
<evidence type="ECO:0000256" key="5">
    <source>
        <dbReference type="ARBA" id="ARBA00022723"/>
    </source>
</evidence>
<evidence type="ECO:0000256" key="2">
    <source>
        <dbReference type="ARBA" id="ARBA00004906"/>
    </source>
</evidence>
<organism evidence="15 16">
    <name type="scientific">Nepenthes gracilis</name>
    <name type="common">Slender pitcher plant</name>
    <dbReference type="NCBI Taxonomy" id="150966"/>
    <lineage>
        <taxon>Eukaryota</taxon>
        <taxon>Viridiplantae</taxon>
        <taxon>Streptophyta</taxon>
        <taxon>Embryophyta</taxon>
        <taxon>Tracheophyta</taxon>
        <taxon>Spermatophyta</taxon>
        <taxon>Magnoliopsida</taxon>
        <taxon>eudicotyledons</taxon>
        <taxon>Gunneridae</taxon>
        <taxon>Pentapetalae</taxon>
        <taxon>Caryophyllales</taxon>
        <taxon>Nepenthaceae</taxon>
        <taxon>Nepenthes</taxon>
    </lineage>
</organism>
<evidence type="ECO:0000256" key="10">
    <source>
        <dbReference type="ARBA" id="ARBA00023136"/>
    </source>
</evidence>
<dbReference type="Gene3D" id="3.30.40.10">
    <property type="entry name" value="Zinc/RING finger domain, C3HC4 (zinc finger)"/>
    <property type="match status" value="1"/>
</dbReference>
<feature type="transmembrane region" description="Helical" evidence="13">
    <location>
        <begin position="6"/>
        <end position="26"/>
    </location>
</feature>
<dbReference type="PROSITE" id="PS50089">
    <property type="entry name" value="ZF_RING_2"/>
    <property type="match status" value="1"/>
</dbReference>
<comment type="similarity">
    <text evidence="11">Belongs to the RING-type zinc finger family. ATL subfamily.</text>
</comment>
<evidence type="ECO:0000313" key="16">
    <source>
        <dbReference type="Proteomes" id="UP001279734"/>
    </source>
</evidence>
<dbReference type="SMART" id="SM00184">
    <property type="entry name" value="RING"/>
    <property type="match status" value="1"/>
</dbReference>